<organism evidence="3 4">
    <name type="scientific">Serendipita vermifera MAFF 305830</name>
    <dbReference type="NCBI Taxonomy" id="933852"/>
    <lineage>
        <taxon>Eukaryota</taxon>
        <taxon>Fungi</taxon>
        <taxon>Dikarya</taxon>
        <taxon>Basidiomycota</taxon>
        <taxon>Agaricomycotina</taxon>
        <taxon>Agaricomycetes</taxon>
        <taxon>Sebacinales</taxon>
        <taxon>Serendipitaceae</taxon>
        <taxon>Serendipita</taxon>
    </lineage>
</organism>
<dbReference type="InterPro" id="IPR050302">
    <property type="entry name" value="Rab_GAP_TBC_domain"/>
</dbReference>
<protein>
    <recommendedName>
        <fullName evidence="2">Rab-GAP TBC domain-containing protein</fullName>
    </recommendedName>
</protein>
<dbReference type="Proteomes" id="UP000054097">
    <property type="component" value="Unassembled WGS sequence"/>
</dbReference>
<gene>
    <name evidence="3" type="ORF">M408DRAFT_16983</name>
</gene>
<name>A0A0C3B2A1_SERVB</name>
<dbReference type="GO" id="GO:0005096">
    <property type="term" value="F:GTPase activator activity"/>
    <property type="evidence" value="ECO:0007669"/>
    <property type="project" value="TreeGrafter"/>
</dbReference>
<dbReference type="STRING" id="933852.A0A0C3B2A1"/>
<dbReference type="EMBL" id="KN824307">
    <property type="protein sequence ID" value="KIM26319.1"/>
    <property type="molecule type" value="Genomic_DNA"/>
</dbReference>
<feature type="region of interest" description="Disordered" evidence="1">
    <location>
        <begin position="79"/>
        <end position="133"/>
    </location>
</feature>
<feature type="region of interest" description="Disordered" evidence="1">
    <location>
        <begin position="792"/>
        <end position="834"/>
    </location>
</feature>
<feature type="region of interest" description="Disordered" evidence="1">
    <location>
        <begin position="256"/>
        <end position="315"/>
    </location>
</feature>
<feature type="region of interest" description="Disordered" evidence="1">
    <location>
        <begin position="598"/>
        <end position="629"/>
    </location>
</feature>
<dbReference type="InterPro" id="IPR000195">
    <property type="entry name" value="Rab-GAP-TBC_dom"/>
</dbReference>
<feature type="compositionally biased region" description="Low complexity" evidence="1">
    <location>
        <begin position="811"/>
        <end position="832"/>
    </location>
</feature>
<feature type="region of interest" description="Disordered" evidence="1">
    <location>
        <begin position="734"/>
        <end position="759"/>
    </location>
</feature>
<feature type="compositionally biased region" description="Basic and acidic residues" evidence="1">
    <location>
        <begin position="330"/>
        <end position="353"/>
    </location>
</feature>
<evidence type="ECO:0000256" key="1">
    <source>
        <dbReference type="SAM" id="MobiDB-lite"/>
    </source>
</evidence>
<accession>A0A0C3B2A1</accession>
<evidence type="ECO:0000313" key="3">
    <source>
        <dbReference type="EMBL" id="KIM26319.1"/>
    </source>
</evidence>
<dbReference type="InterPro" id="IPR035969">
    <property type="entry name" value="Rab-GAP_TBC_sf"/>
</dbReference>
<dbReference type="Pfam" id="PF00566">
    <property type="entry name" value="RabGAP-TBC"/>
    <property type="match status" value="1"/>
</dbReference>
<keyword evidence="4" id="KW-1185">Reference proteome</keyword>
<feature type="compositionally biased region" description="Polar residues" evidence="1">
    <location>
        <begin position="598"/>
        <end position="621"/>
    </location>
</feature>
<dbReference type="HOGENOM" id="CLU_003165_0_0_1"/>
<dbReference type="Gene3D" id="1.10.8.270">
    <property type="entry name" value="putative rabgap domain of human tbc1 domain family member 14 like domains"/>
    <property type="match status" value="1"/>
</dbReference>
<dbReference type="AlphaFoldDB" id="A0A0C3B2A1"/>
<dbReference type="PANTHER" id="PTHR47219">
    <property type="entry name" value="RAB GTPASE-ACTIVATING PROTEIN 1-LIKE"/>
    <property type="match status" value="1"/>
</dbReference>
<feature type="compositionally biased region" description="Polar residues" evidence="1">
    <location>
        <begin position="79"/>
        <end position="93"/>
    </location>
</feature>
<dbReference type="SUPFAM" id="SSF47923">
    <property type="entry name" value="Ypt/Rab-GAP domain of gyp1p"/>
    <property type="match status" value="1"/>
</dbReference>
<dbReference type="OrthoDB" id="294251at2759"/>
<dbReference type="PANTHER" id="PTHR47219:SF20">
    <property type="entry name" value="TBC1 DOMAIN FAMILY MEMBER 2B"/>
    <property type="match status" value="1"/>
</dbReference>
<evidence type="ECO:0000259" key="2">
    <source>
        <dbReference type="PROSITE" id="PS50086"/>
    </source>
</evidence>
<dbReference type="PROSITE" id="PS50086">
    <property type="entry name" value="TBC_RABGAP"/>
    <property type="match status" value="1"/>
</dbReference>
<feature type="domain" description="Rab-GAP TBC" evidence="2">
    <location>
        <begin position="946"/>
        <end position="1031"/>
    </location>
</feature>
<reference evidence="3 4" key="1">
    <citation type="submission" date="2014-04" db="EMBL/GenBank/DDBJ databases">
        <authorList>
            <consortium name="DOE Joint Genome Institute"/>
            <person name="Kuo A."/>
            <person name="Zuccaro A."/>
            <person name="Kohler A."/>
            <person name="Nagy L.G."/>
            <person name="Floudas D."/>
            <person name="Copeland A."/>
            <person name="Barry K.W."/>
            <person name="Cichocki N."/>
            <person name="Veneault-Fourrey C."/>
            <person name="LaButti K."/>
            <person name="Lindquist E.A."/>
            <person name="Lipzen A."/>
            <person name="Lundell T."/>
            <person name="Morin E."/>
            <person name="Murat C."/>
            <person name="Sun H."/>
            <person name="Tunlid A."/>
            <person name="Henrissat B."/>
            <person name="Grigoriev I.V."/>
            <person name="Hibbett D.S."/>
            <person name="Martin F."/>
            <person name="Nordberg H.P."/>
            <person name="Cantor M.N."/>
            <person name="Hua S.X."/>
        </authorList>
    </citation>
    <scope>NUCLEOTIDE SEQUENCE [LARGE SCALE GENOMIC DNA]</scope>
    <source>
        <strain evidence="3 4">MAFF 305830</strain>
    </source>
</reference>
<sequence length="1031" mass="111448">MEIDPKNSRLTFSHNWFRMQQPRSTLGSEVGPSRPVTSYFALKSQSDERAAASLSPDTISPNATVKPNVQRLRVNPFGSTLKASGPSPESRNVTEPVAPRQVTTNGRATSNTYSTPRIKTPGMTPRAQSPVSRSQALPESAATVALSTQWHNITDEEMENTITTINQVMPDPESHQQTYRSTLRLLSSQLENLCKKNEAIRRRKVASMMEIIPPSEIATLRAVMDILSQDNFEEELIEGPQLVVSDSLTEAIAEALTPLGMPSPVNPSDTVSRHEDMNSTISSARGTDRDHTDAASIRSRSSRRSRDPKNRPGSIIEEWMGGWWKDKERDKSASSLHEDDSDGDRSPSPRVGEDTEVEQPKKKRSGGLRMFGVPSSWIGSAPATSNIPEPPERKREPKRKLSVAISVTAVSMNSPVTPHFQPNPSSVPQPTIAPQISILPSTSPTSPKVPKAPVETIPPLPSGPHPSHIKAISYATRVMRSDPNSILVDGGINVSHLVADLAYALVCNLKANKDFSLREAGRADPKASVPQTPATANAPDVPTPALAVAQMEPTESRAAIISNLSRTLNNAIPTGSSRRTASLAITGPLLFGFKSRAASGSEQSAKPGPSSSTVAVPQTGPQLGLVNPTAPKTGTVELESIIPAEARPPTLYLSRTYTSYIADPAFRPSAFPSAPSRFTTKTGGSIRTLETQTDRFGFIYDASVYDVNLLARAREFGNTAPACLTGVKIADREAETEEEDWWPSHESDVPPSKQGQLKVMPEPCTCTDGVFQGIGTEGDKVESKVDIEGSAAVPTDSANEADSAAVDPQASATETSSKSSTKENSNAEESSTPKIPNHVCIATVRVLLIELKEIHDKKQKAQRTDWDSLLRRARKMKDFSLKQNGAPQTVLGQASSGAAIFLGLSKATEDKEPVDEEASWTTGLGLVHVLTNKDEWKEFIKLTRGGIPLVHRSKVWFECSGAIELSEPGVFRDLAMEAKHIDDNVKSGSKRHVALEEIEKDVTRTMPLNIFFGGDGQGVDKLRAVLGAYSL</sequence>
<evidence type="ECO:0000313" key="4">
    <source>
        <dbReference type="Proteomes" id="UP000054097"/>
    </source>
</evidence>
<feature type="region of interest" description="Disordered" evidence="1">
    <location>
        <begin position="330"/>
        <end position="400"/>
    </location>
</feature>
<reference evidence="4" key="2">
    <citation type="submission" date="2015-01" db="EMBL/GenBank/DDBJ databases">
        <title>Evolutionary Origins and Diversification of the Mycorrhizal Mutualists.</title>
        <authorList>
            <consortium name="DOE Joint Genome Institute"/>
            <consortium name="Mycorrhizal Genomics Consortium"/>
            <person name="Kohler A."/>
            <person name="Kuo A."/>
            <person name="Nagy L.G."/>
            <person name="Floudas D."/>
            <person name="Copeland A."/>
            <person name="Barry K.W."/>
            <person name="Cichocki N."/>
            <person name="Veneault-Fourrey C."/>
            <person name="LaButti K."/>
            <person name="Lindquist E.A."/>
            <person name="Lipzen A."/>
            <person name="Lundell T."/>
            <person name="Morin E."/>
            <person name="Murat C."/>
            <person name="Riley R."/>
            <person name="Ohm R."/>
            <person name="Sun H."/>
            <person name="Tunlid A."/>
            <person name="Henrissat B."/>
            <person name="Grigoriev I.V."/>
            <person name="Hibbett D.S."/>
            <person name="Martin F."/>
        </authorList>
    </citation>
    <scope>NUCLEOTIDE SEQUENCE [LARGE SCALE GENOMIC DNA]</scope>
    <source>
        <strain evidence="4">MAFF 305830</strain>
    </source>
</reference>
<feature type="compositionally biased region" description="Polar residues" evidence="1">
    <location>
        <begin position="101"/>
        <end position="117"/>
    </location>
</feature>
<proteinExistence type="predicted"/>
<dbReference type="GO" id="GO:0031267">
    <property type="term" value="F:small GTPase binding"/>
    <property type="evidence" value="ECO:0007669"/>
    <property type="project" value="TreeGrafter"/>
</dbReference>